<evidence type="ECO:0000313" key="3">
    <source>
        <dbReference type="Proteomes" id="UP000553632"/>
    </source>
</evidence>
<proteinExistence type="predicted"/>
<evidence type="ECO:0000256" key="1">
    <source>
        <dbReference type="SAM" id="MobiDB-lite"/>
    </source>
</evidence>
<feature type="region of interest" description="Disordered" evidence="1">
    <location>
        <begin position="104"/>
        <end position="126"/>
    </location>
</feature>
<reference evidence="2 3" key="1">
    <citation type="submission" date="2020-04" db="EMBL/GenBank/DDBJ databases">
        <title>Perkinsus olseni comparative genomics.</title>
        <authorList>
            <person name="Bogema D.R."/>
        </authorList>
    </citation>
    <scope>NUCLEOTIDE SEQUENCE [LARGE SCALE GENOMIC DNA]</scope>
    <source>
        <strain evidence="2 3">ATCC PRA-207</strain>
    </source>
</reference>
<sequence>MGIYGKEFVRALRIEMGLEEDDLSEERWRELEDTAELGVQSVIRKLGERSAIGMFGGGRGRPRIGRAVLSTNPDGGELAAMLNQLMTGAATIISAQEINATNSRPLPASSVPSTGMLPFPKEVDTTTMGGRLAAPERRKTITKRPAEGPSLVTSPIKTEQLTRRGTFVSGKRRRLRLEELARNIQNSLEGGCLTTKEEEDDLAEDFAKDLGF</sequence>
<dbReference type="Proteomes" id="UP000553632">
    <property type="component" value="Unassembled WGS sequence"/>
</dbReference>
<gene>
    <name evidence="2" type="ORF">FOZ63_029304</name>
</gene>
<name>A0A7J6N6Y8_PEROL</name>
<protein>
    <submittedName>
        <fullName evidence="2">Uncharacterized protein</fullName>
    </submittedName>
</protein>
<accession>A0A7J6N6Y8</accession>
<comment type="caution">
    <text evidence="2">The sequence shown here is derived from an EMBL/GenBank/DDBJ whole genome shotgun (WGS) entry which is preliminary data.</text>
</comment>
<organism evidence="2 3">
    <name type="scientific">Perkinsus olseni</name>
    <name type="common">Perkinsus atlanticus</name>
    <dbReference type="NCBI Taxonomy" id="32597"/>
    <lineage>
        <taxon>Eukaryota</taxon>
        <taxon>Sar</taxon>
        <taxon>Alveolata</taxon>
        <taxon>Perkinsozoa</taxon>
        <taxon>Perkinsea</taxon>
        <taxon>Perkinsida</taxon>
        <taxon>Perkinsidae</taxon>
        <taxon>Perkinsus</taxon>
    </lineage>
</organism>
<evidence type="ECO:0000313" key="2">
    <source>
        <dbReference type="EMBL" id="KAF4679693.1"/>
    </source>
</evidence>
<keyword evidence="3" id="KW-1185">Reference proteome</keyword>
<dbReference type="AlphaFoldDB" id="A0A7J6N6Y8"/>
<dbReference type="EMBL" id="JABANO010041238">
    <property type="protein sequence ID" value="KAF4679693.1"/>
    <property type="molecule type" value="Genomic_DNA"/>
</dbReference>